<evidence type="ECO:0000256" key="3">
    <source>
        <dbReference type="ARBA" id="ARBA00022989"/>
    </source>
</evidence>
<keyword evidence="4 6" id="KW-0472">Membrane</keyword>
<comment type="caution">
    <text evidence="7">The sequence shown here is derived from an EMBL/GenBank/DDBJ whole genome shotgun (WGS) entry which is preliminary data.</text>
</comment>
<gene>
    <name evidence="7" type="ORF">B0J11DRAFT_599171</name>
</gene>
<evidence type="ECO:0000313" key="8">
    <source>
        <dbReference type="Proteomes" id="UP000700596"/>
    </source>
</evidence>
<dbReference type="Pfam" id="PF01544">
    <property type="entry name" value="CorA"/>
    <property type="match status" value="1"/>
</dbReference>
<keyword evidence="3 6" id="KW-1133">Transmembrane helix</keyword>
<protein>
    <submittedName>
        <fullName evidence="7">Uncharacterized protein</fullName>
    </submittedName>
</protein>
<dbReference type="InterPro" id="IPR045863">
    <property type="entry name" value="CorA_TM1_TM2"/>
</dbReference>
<reference evidence="7" key="1">
    <citation type="journal article" date="2021" name="Nat. Commun.">
        <title>Genetic determinants of endophytism in the Arabidopsis root mycobiome.</title>
        <authorList>
            <person name="Mesny F."/>
            <person name="Miyauchi S."/>
            <person name="Thiergart T."/>
            <person name="Pickel B."/>
            <person name="Atanasova L."/>
            <person name="Karlsson M."/>
            <person name="Huettel B."/>
            <person name="Barry K.W."/>
            <person name="Haridas S."/>
            <person name="Chen C."/>
            <person name="Bauer D."/>
            <person name="Andreopoulos W."/>
            <person name="Pangilinan J."/>
            <person name="LaButti K."/>
            <person name="Riley R."/>
            <person name="Lipzen A."/>
            <person name="Clum A."/>
            <person name="Drula E."/>
            <person name="Henrissat B."/>
            <person name="Kohler A."/>
            <person name="Grigoriev I.V."/>
            <person name="Martin F.M."/>
            <person name="Hacquard S."/>
        </authorList>
    </citation>
    <scope>NUCLEOTIDE SEQUENCE</scope>
    <source>
        <strain evidence="7">MPI-CAGE-CH-0243</strain>
    </source>
</reference>
<feature type="compositionally biased region" description="Acidic residues" evidence="5">
    <location>
        <begin position="493"/>
        <end position="502"/>
    </location>
</feature>
<comment type="subcellular location">
    <subcellularLocation>
        <location evidence="1">Membrane</location>
        <topology evidence="1">Multi-pass membrane protein</topology>
    </subcellularLocation>
</comment>
<organism evidence="7 8">
    <name type="scientific">Dendryphion nanum</name>
    <dbReference type="NCBI Taxonomy" id="256645"/>
    <lineage>
        <taxon>Eukaryota</taxon>
        <taxon>Fungi</taxon>
        <taxon>Dikarya</taxon>
        <taxon>Ascomycota</taxon>
        <taxon>Pezizomycotina</taxon>
        <taxon>Dothideomycetes</taxon>
        <taxon>Pleosporomycetidae</taxon>
        <taxon>Pleosporales</taxon>
        <taxon>Torulaceae</taxon>
        <taxon>Dendryphion</taxon>
    </lineage>
</organism>
<name>A0A9P9D1S0_9PLEO</name>
<dbReference type="Gene3D" id="1.20.58.340">
    <property type="entry name" value="Magnesium transport protein CorA, transmembrane region"/>
    <property type="match status" value="1"/>
</dbReference>
<keyword evidence="8" id="KW-1185">Reference proteome</keyword>
<sequence>MDFREGMPSPRVRTVPDPDLLQYEFYNKSSRESDDDKTRLRHANLHPLQGRIIIIEDLTKDVIELLGTELDIDPLFFAMHLHAVRKSGMHYQTPHEATLPSRLLPRQYLNVPYHRVVTCDKLPSGGERLVRDTGIDRKIVFIRSTPIGLAQHCASVILIKNNRDFWLSIILVDPPIRDTFFTDDRKSKNRKQICLNTSPFLGIYEDFLPPPTFAQFSEDAKRPFSTRCKPEGPNRGAMLHDLKYYWTQKLPADFDPKNPSLHALLYYPLRIIAAEWTKYIAVMHHCIKRYEYNNEQLPDLNRFNTDLRDLQSWRRRSMMSQQKLEAIKHFLEESSSASSALPSEISPGSQKNHLHNCGDFGISSLYKDYTILLTNLTTSSTHLNTILPTIITFIQIAYTRRSFAETANITRLTILALVFVPLTYISSLFSMNSNNAPGSDGFWVYFAVAAPVTILVGCIARPPVEELRVILKWLRDERMRGWRRRKGGKTDGEDAEAEDEEE</sequence>
<evidence type="ECO:0000256" key="6">
    <source>
        <dbReference type="SAM" id="Phobius"/>
    </source>
</evidence>
<dbReference type="Proteomes" id="UP000700596">
    <property type="component" value="Unassembled WGS sequence"/>
</dbReference>
<proteinExistence type="predicted"/>
<dbReference type="GO" id="GO:0046873">
    <property type="term" value="F:metal ion transmembrane transporter activity"/>
    <property type="evidence" value="ECO:0007669"/>
    <property type="project" value="InterPro"/>
</dbReference>
<evidence type="ECO:0000256" key="4">
    <source>
        <dbReference type="ARBA" id="ARBA00023136"/>
    </source>
</evidence>
<accession>A0A9P9D1S0</accession>
<feature type="region of interest" description="Disordered" evidence="5">
    <location>
        <begin position="483"/>
        <end position="502"/>
    </location>
</feature>
<dbReference type="SUPFAM" id="SSF144083">
    <property type="entry name" value="Magnesium transport protein CorA, transmembrane region"/>
    <property type="match status" value="1"/>
</dbReference>
<evidence type="ECO:0000313" key="7">
    <source>
        <dbReference type="EMBL" id="KAH7110876.1"/>
    </source>
</evidence>
<dbReference type="OrthoDB" id="3231000at2759"/>
<dbReference type="GO" id="GO:0016020">
    <property type="term" value="C:membrane"/>
    <property type="evidence" value="ECO:0007669"/>
    <property type="project" value="UniProtKB-SubCell"/>
</dbReference>
<dbReference type="EMBL" id="JAGMWT010000026">
    <property type="protein sequence ID" value="KAH7110876.1"/>
    <property type="molecule type" value="Genomic_DNA"/>
</dbReference>
<dbReference type="InterPro" id="IPR002523">
    <property type="entry name" value="MgTranspt_CorA/ZnTranspt_ZntB"/>
</dbReference>
<evidence type="ECO:0000256" key="2">
    <source>
        <dbReference type="ARBA" id="ARBA00022692"/>
    </source>
</evidence>
<feature type="transmembrane region" description="Helical" evidence="6">
    <location>
        <begin position="412"/>
        <end position="430"/>
    </location>
</feature>
<evidence type="ECO:0000256" key="5">
    <source>
        <dbReference type="SAM" id="MobiDB-lite"/>
    </source>
</evidence>
<feature type="transmembrane region" description="Helical" evidence="6">
    <location>
        <begin position="442"/>
        <end position="460"/>
    </location>
</feature>
<evidence type="ECO:0000256" key="1">
    <source>
        <dbReference type="ARBA" id="ARBA00004141"/>
    </source>
</evidence>
<keyword evidence="2 6" id="KW-0812">Transmembrane</keyword>
<dbReference type="AlphaFoldDB" id="A0A9P9D1S0"/>